<evidence type="ECO:0000313" key="3">
    <source>
        <dbReference type="Proteomes" id="UP001277761"/>
    </source>
</evidence>
<evidence type="ECO:0000256" key="1">
    <source>
        <dbReference type="SAM" id="Phobius"/>
    </source>
</evidence>
<dbReference type="Proteomes" id="UP001277761">
    <property type="component" value="Unassembled WGS sequence"/>
</dbReference>
<evidence type="ECO:0000313" key="2">
    <source>
        <dbReference type="EMBL" id="MDX8150352.1"/>
    </source>
</evidence>
<keyword evidence="1" id="KW-0812">Transmembrane</keyword>
<proteinExistence type="predicted"/>
<dbReference type="RefSeq" id="WP_319952502.1">
    <property type="nucleotide sequence ID" value="NZ_JAXAVX010000001.1"/>
</dbReference>
<name>A0ABU4VEZ6_9ACTN</name>
<protein>
    <submittedName>
        <fullName evidence="2">Uncharacterized protein</fullName>
    </submittedName>
</protein>
<keyword evidence="1" id="KW-1133">Transmembrane helix</keyword>
<reference evidence="2 3" key="1">
    <citation type="submission" date="2023-11" db="EMBL/GenBank/DDBJ databases">
        <authorList>
            <person name="Xu M."/>
            <person name="Jiang T."/>
        </authorList>
    </citation>
    <scope>NUCLEOTIDE SEQUENCE [LARGE SCALE GENOMIC DNA]</scope>
    <source>
        <strain evidence="2 3">SD</strain>
    </source>
</reference>
<comment type="caution">
    <text evidence="2">The sequence shown here is derived from an EMBL/GenBank/DDBJ whole genome shotgun (WGS) entry which is preliminary data.</text>
</comment>
<keyword evidence="1" id="KW-0472">Membrane</keyword>
<keyword evidence="3" id="KW-1185">Reference proteome</keyword>
<sequence length="67" mass="7132">MGSSERGMYTLLGWITWRVAKWYLVRRLGLQRKLAKGALVLAGTAAVGGTALVIRSRATSAGGSSRP</sequence>
<gene>
    <name evidence="2" type="ORF">SK069_01990</name>
</gene>
<feature type="transmembrane region" description="Helical" evidence="1">
    <location>
        <begin position="37"/>
        <end position="54"/>
    </location>
</feature>
<accession>A0ABU4VEZ6</accession>
<dbReference type="EMBL" id="JAXAVX010000001">
    <property type="protein sequence ID" value="MDX8150352.1"/>
    <property type="molecule type" value="Genomic_DNA"/>
</dbReference>
<organism evidence="2 3">
    <name type="scientific">Patulibacter brassicae</name>
    <dbReference type="NCBI Taxonomy" id="1705717"/>
    <lineage>
        <taxon>Bacteria</taxon>
        <taxon>Bacillati</taxon>
        <taxon>Actinomycetota</taxon>
        <taxon>Thermoleophilia</taxon>
        <taxon>Solirubrobacterales</taxon>
        <taxon>Patulibacteraceae</taxon>
        <taxon>Patulibacter</taxon>
    </lineage>
</organism>